<keyword evidence="1" id="KW-0732">Signal</keyword>
<feature type="signal peptide" evidence="1">
    <location>
        <begin position="1"/>
        <end position="20"/>
    </location>
</feature>
<feature type="chain" id="PRO_5036804597" evidence="1">
    <location>
        <begin position="21"/>
        <end position="135"/>
    </location>
</feature>
<evidence type="ECO:0000313" key="3">
    <source>
        <dbReference type="WBParaSite" id="PSAMB.scaffold12289size2837.g34765.t1"/>
    </source>
</evidence>
<accession>A0A914USN0</accession>
<keyword evidence="2" id="KW-1185">Reference proteome</keyword>
<name>A0A914USN0_9BILA</name>
<dbReference type="AlphaFoldDB" id="A0A914USN0"/>
<dbReference type="Proteomes" id="UP000887566">
    <property type="component" value="Unplaced"/>
</dbReference>
<dbReference type="WBParaSite" id="PSAMB.scaffold12289size2837.g34765.t1">
    <property type="protein sequence ID" value="PSAMB.scaffold12289size2837.g34765.t1"/>
    <property type="gene ID" value="PSAMB.scaffold12289size2837.g34765"/>
</dbReference>
<evidence type="ECO:0000256" key="1">
    <source>
        <dbReference type="SAM" id="SignalP"/>
    </source>
</evidence>
<sequence length="135" mass="15186">MDRIVFAFAVFFAVCFAVFAKDLSSDAVRDFAIKRSADREGFARPFAKRLFEFSGAGSRQWWKRNDGAYESDDVPLNGASFARHGGSDRDNEFAFAKRAQFAKRGGFAVIEEEESEPFAKRFARQFAQAKKFAAA</sequence>
<proteinExistence type="predicted"/>
<organism evidence="2 3">
    <name type="scientific">Plectus sambesii</name>
    <dbReference type="NCBI Taxonomy" id="2011161"/>
    <lineage>
        <taxon>Eukaryota</taxon>
        <taxon>Metazoa</taxon>
        <taxon>Ecdysozoa</taxon>
        <taxon>Nematoda</taxon>
        <taxon>Chromadorea</taxon>
        <taxon>Plectida</taxon>
        <taxon>Plectina</taxon>
        <taxon>Plectoidea</taxon>
        <taxon>Plectidae</taxon>
        <taxon>Plectus</taxon>
    </lineage>
</organism>
<evidence type="ECO:0000313" key="2">
    <source>
        <dbReference type="Proteomes" id="UP000887566"/>
    </source>
</evidence>
<protein>
    <submittedName>
        <fullName evidence="3">Uncharacterized protein</fullName>
    </submittedName>
</protein>
<reference evidence="3" key="1">
    <citation type="submission" date="2022-11" db="UniProtKB">
        <authorList>
            <consortium name="WormBaseParasite"/>
        </authorList>
    </citation>
    <scope>IDENTIFICATION</scope>
</reference>